<keyword evidence="3 12" id="KW-0812">Transmembrane</keyword>
<evidence type="ECO:0000256" key="12">
    <source>
        <dbReference type="SAM" id="Phobius"/>
    </source>
</evidence>
<dbReference type="Gene3D" id="2.60.120.920">
    <property type="match status" value="1"/>
</dbReference>
<evidence type="ECO:0000256" key="3">
    <source>
        <dbReference type="ARBA" id="ARBA00022692"/>
    </source>
</evidence>
<comment type="subcellular location">
    <subcellularLocation>
        <location evidence="1">Membrane</location>
        <topology evidence="1">Single-pass type I membrane protein</topology>
    </subcellularLocation>
</comment>
<keyword evidence="7" id="KW-0862">Zinc</keyword>
<feature type="signal peptide" evidence="13">
    <location>
        <begin position="1"/>
        <end position="17"/>
    </location>
</feature>
<dbReference type="FunFam" id="2.60.40.10:FF:000208">
    <property type="entry name" value="Butyrophilin subfamily 1 member A1"/>
    <property type="match status" value="1"/>
</dbReference>
<protein>
    <recommendedName>
        <fullName evidence="18">B30.2/SPRY domain-containing protein</fullName>
    </recommendedName>
</protein>
<dbReference type="PROSITE" id="PS50188">
    <property type="entry name" value="B302_SPRY"/>
    <property type="match status" value="1"/>
</dbReference>
<dbReference type="InterPro" id="IPR013783">
    <property type="entry name" value="Ig-like_fold"/>
</dbReference>
<dbReference type="InterPro" id="IPR003879">
    <property type="entry name" value="Butyrophylin_SPRY"/>
</dbReference>
<dbReference type="InterPro" id="IPR001870">
    <property type="entry name" value="B30.2/SPRY"/>
</dbReference>
<dbReference type="FunFam" id="2.60.40.10:FF:000088">
    <property type="entry name" value="Butyrophilin subfamily 1 member A1"/>
    <property type="match status" value="1"/>
</dbReference>
<keyword evidence="5 13" id="KW-0732">Signal</keyword>
<keyword evidence="11" id="KW-0175">Coiled coil</keyword>
<proteinExistence type="inferred from homology"/>
<dbReference type="FunFam" id="2.60.120.920:FF:000040">
    <property type="entry name" value="Ret finger protein-like 4A"/>
    <property type="match status" value="1"/>
</dbReference>
<dbReference type="SMART" id="SM00409">
    <property type="entry name" value="IG"/>
    <property type="match status" value="1"/>
</dbReference>
<organism evidence="16 17">
    <name type="scientific">Marmota monax</name>
    <name type="common">Woodchuck</name>
    <dbReference type="NCBI Taxonomy" id="9995"/>
    <lineage>
        <taxon>Eukaryota</taxon>
        <taxon>Metazoa</taxon>
        <taxon>Chordata</taxon>
        <taxon>Craniata</taxon>
        <taxon>Vertebrata</taxon>
        <taxon>Euteleostomi</taxon>
        <taxon>Mammalia</taxon>
        <taxon>Eutheria</taxon>
        <taxon>Euarchontoglires</taxon>
        <taxon>Glires</taxon>
        <taxon>Rodentia</taxon>
        <taxon>Sciuromorpha</taxon>
        <taxon>Sciuridae</taxon>
        <taxon>Xerinae</taxon>
        <taxon>Marmotini</taxon>
        <taxon>Marmota</taxon>
    </lineage>
</organism>
<evidence type="ECO:0000256" key="10">
    <source>
        <dbReference type="ARBA" id="ARBA00023319"/>
    </source>
</evidence>
<dbReference type="InterPro" id="IPR013106">
    <property type="entry name" value="Ig_V-set"/>
</dbReference>
<dbReference type="GO" id="GO:0009897">
    <property type="term" value="C:external side of plasma membrane"/>
    <property type="evidence" value="ECO:0007669"/>
    <property type="project" value="TreeGrafter"/>
</dbReference>
<dbReference type="PRINTS" id="PR01407">
    <property type="entry name" value="BUTYPHLNCDUF"/>
</dbReference>
<keyword evidence="4" id="KW-0479">Metal-binding</keyword>
<dbReference type="InterPro" id="IPR003877">
    <property type="entry name" value="SPRY_dom"/>
</dbReference>
<dbReference type="PANTHER" id="PTHR24100:SF64">
    <property type="entry name" value="BUTYROPHILIN, SUBFAMILY 3, MEMBER A3-RELATED"/>
    <property type="match status" value="1"/>
</dbReference>
<evidence type="ECO:0000256" key="11">
    <source>
        <dbReference type="SAM" id="Coils"/>
    </source>
</evidence>
<dbReference type="GO" id="GO:0008270">
    <property type="term" value="F:zinc ion binding"/>
    <property type="evidence" value="ECO:0007669"/>
    <property type="project" value="UniProtKB-KW"/>
</dbReference>
<evidence type="ECO:0000256" key="5">
    <source>
        <dbReference type="ARBA" id="ARBA00022729"/>
    </source>
</evidence>
<feature type="domain" description="B30.2/SPRY" evidence="14">
    <location>
        <begin position="314"/>
        <end position="503"/>
    </location>
</feature>
<evidence type="ECO:0000256" key="9">
    <source>
        <dbReference type="ARBA" id="ARBA00023136"/>
    </source>
</evidence>
<dbReference type="InterPro" id="IPR043136">
    <property type="entry name" value="B30.2/SPRY_sf"/>
</dbReference>
<evidence type="ECO:0000256" key="4">
    <source>
        <dbReference type="ARBA" id="ARBA00022723"/>
    </source>
</evidence>
<dbReference type="GO" id="GO:0001817">
    <property type="term" value="P:regulation of cytokine production"/>
    <property type="evidence" value="ECO:0007669"/>
    <property type="project" value="TreeGrafter"/>
</dbReference>
<dbReference type="InterPro" id="IPR050504">
    <property type="entry name" value="IgSF_BTN/MOG"/>
</dbReference>
<dbReference type="PANTHER" id="PTHR24100">
    <property type="entry name" value="BUTYROPHILIN"/>
    <property type="match status" value="1"/>
</dbReference>
<dbReference type="GO" id="GO:0005102">
    <property type="term" value="F:signaling receptor binding"/>
    <property type="evidence" value="ECO:0007669"/>
    <property type="project" value="TreeGrafter"/>
</dbReference>
<feature type="domain" description="Ig-like" evidence="15">
    <location>
        <begin position="142"/>
        <end position="226"/>
    </location>
</feature>
<feature type="domain" description="Ig-like" evidence="15">
    <location>
        <begin position="14"/>
        <end position="132"/>
    </location>
</feature>
<dbReference type="InterPro" id="IPR013320">
    <property type="entry name" value="ConA-like_dom_sf"/>
</dbReference>
<gene>
    <name evidence="16" type="ORF">MONAX_5E039925</name>
</gene>
<feature type="chain" id="PRO_5022819370" description="B30.2/SPRY domain-containing protein" evidence="13">
    <location>
        <begin position="18"/>
        <end position="546"/>
    </location>
</feature>
<comment type="caution">
    <text evidence="16">The sequence shown here is derived from an EMBL/GenBank/DDBJ whole genome shotgun (WGS) entry which is preliminary data.</text>
</comment>
<dbReference type="CDD" id="cd05713">
    <property type="entry name" value="IgV_MOG_like"/>
    <property type="match status" value="1"/>
</dbReference>
<dbReference type="InterPro" id="IPR007110">
    <property type="entry name" value="Ig-like_dom"/>
</dbReference>
<evidence type="ECO:0000313" key="16">
    <source>
        <dbReference type="EMBL" id="VTJ84716.1"/>
    </source>
</evidence>
<evidence type="ECO:0000256" key="2">
    <source>
        <dbReference type="ARBA" id="ARBA00007591"/>
    </source>
</evidence>
<dbReference type="EMBL" id="CABDUW010001934">
    <property type="protein sequence ID" value="VTJ84716.1"/>
    <property type="molecule type" value="Genomic_DNA"/>
</dbReference>
<dbReference type="Proteomes" id="UP000335636">
    <property type="component" value="Unassembled WGS sequence"/>
</dbReference>
<reference evidence="16" key="1">
    <citation type="submission" date="2019-04" db="EMBL/GenBank/DDBJ databases">
        <authorList>
            <person name="Alioto T."/>
            <person name="Alioto T."/>
        </authorList>
    </citation>
    <scope>NUCLEOTIDE SEQUENCE [LARGE SCALE GENOMIC DNA]</scope>
</reference>
<dbReference type="PROSITE" id="PS50835">
    <property type="entry name" value="IG_LIKE"/>
    <property type="match status" value="2"/>
</dbReference>
<dbReference type="InterPro" id="IPR003599">
    <property type="entry name" value="Ig_sub"/>
</dbReference>
<dbReference type="Pfam" id="PF00622">
    <property type="entry name" value="SPRY"/>
    <property type="match status" value="1"/>
</dbReference>
<keyword evidence="8 12" id="KW-1133">Transmembrane helix</keyword>
<dbReference type="SMART" id="SM00406">
    <property type="entry name" value="IGv"/>
    <property type="match status" value="1"/>
</dbReference>
<evidence type="ECO:0000256" key="1">
    <source>
        <dbReference type="ARBA" id="ARBA00004479"/>
    </source>
</evidence>
<dbReference type="InterPro" id="IPR053896">
    <property type="entry name" value="BTN3A2-like_Ig-C"/>
</dbReference>
<dbReference type="GO" id="GO:0005737">
    <property type="term" value="C:cytoplasm"/>
    <property type="evidence" value="ECO:0007669"/>
    <property type="project" value="UniProtKB-ARBA"/>
</dbReference>
<evidence type="ECO:0000256" key="8">
    <source>
        <dbReference type="ARBA" id="ARBA00022989"/>
    </source>
</evidence>
<dbReference type="InterPro" id="IPR036179">
    <property type="entry name" value="Ig-like_dom_sf"/>
</dbReference>
<evidence type="ECO:0000259" key="14">
    <source>
        <dbReference type="PROSITE" id="PS50188"/>
    </source>
</evidence>
<evidence type="ECO:0008006" key="18">
    <source>
        <dbReference type="Google" id="ProtNLM"/>
    </source>
</evidence>
<dbReference type="SUPFAM" id="SSF48726">
    <property type="entry name" value="Immunoglobulin"/>
    <property type="match status" value="2"/>
</dbReference>
<dbReference type="AlphaFoldDB" id="A0A5E4CSE6"/>
<name>A0A5E4CSE6_MARMO</name>
<evidence type="ECO:0000256" key="6">
    <source>
        <dbReference type="ARBA" id="ARBA00022771"/>
    </source>
</evidence>
<keyword evidence="6" id="KW-0863">Zinc-finger</keyword>
<accession>A0A5E4CSE6</accession>
<feature type="coiled-coil region" evidence="11">
    <location>
        <begin position="268"/>
        <end position="310"/>
    </location>
</feature>
<keyword evidence="17" id="KW-1185">Reference proteome</keyword>
<dbReference type="GO" id="GO:0050852">
    <property type="term" value="P:T cell receptor signaling pathway"/>
    <property type="evidence" value="ECO:0007669"/>
    <property type="project" value="TreeGrafter"/>
</dbReference>
<evidence type="ECO:0000313" key="17">
    <source>
        <dbReference type="Proteomes" id="UP000335636"/>
    </source>
</evidence>
<dbReference type="SMART" id="SM00449">
    <property type="entry name" value="SPRY"/>
    <property type="match status" value="1"/>
</dbReference>
<evidence type="ECO:0000256" key="13">
    <source>
        <dbReference type="SAM" id="SignalP"/>
    </source>
</evidence>
<evidence type="ECO:0000259" key="15">
    <source>
        <dbReference type="PROSITE" id="PS50835"/>
    </source>
</evidence>
<dbReference type="SUPFAM" id="SSF49899">
    <property type="entry name" value="Concanavalin A-like lectins/glucanases"/>
    <property type="match status" value="1"/>
</dbReference>
<dbReference type="Pfam" id="PF22705">
    <property type="entry name" value="C2-set_3"/>
    <property type="match status" value="1"/>
</dbReference>
<dbReference type="Gene3D" id="2.60.40.10">
    <property type="entry name" value="Immunoglobulins"/>
    <property type="match status" value="2"/>
</dbReference>
<keyword evidence="10" id="KW-0393">Immunoglobulin domain</keyword>
<sequence length="546" mass="61843">MFSFFGLCLSSFLPTMSVPTEQFQVIGPRHPILAVLGEDVILPCTLVPAMNAENMELGWFRTTFSQTVFIYWNHWEQTEEQMAEYRGRTSLVRGCLTEGHAAMLLRQVRVSDNGMYTCFFRHGGFYEEADLEVKVAGMGSDPQVHIEGPEEDGVCLVCKAPGWFPKPQVQWRDLSENKFPALSETHSQDTEELFSVEATLVVRDSSVGNVTCSVLNPVLGQEKAMAIYIPEPFFPQASPWKPAFAVILTMLGLLLLGACYFIRKAHSRRMQVRQEKEHQQRLKKQEQQAKEEVLKTIDELKADLNQRKAAYLSAWRKAPLYADWRKEQFQAWSVTLDPLSAHHWLSISHEKMHLSWKDPSLLYCDEKCSVLGLKGITSGRWFWEVEIENELFSKWTLGVCRKDVRRTGNYLELSQRGFWVMGKGNNKYFAQTDPETCLSPRQDPCRVGVFLDYSEGDVSFYNMIDGSHIFSFPPISFSGALFPYFMLRYGGVSMTICSMASGSEGLPVPLNNFSPLEEILSTPMEGFSSGCGVNCAPPEAESLLLP</sequence>
<dbReference type="Pfam" id="PF07686">
    <property type="entry name" value="V-set"/>
    <property type="match status" value="1"/>
</dbReference>
<comment type="similarity">
    <text evidence="2">Belongs to the immunoglobulin superfamily. BTN/MOG family.</text>
</comment>
<evidence type="ECO:0000256" key="7">
    <source>
        <dbReference type="ARBA" id="ARBA00022833"/>
    </source>
</evidence>
<feature type="transmembrane region" description="Helical" evidence="12">
    <location>
        <begin position="243"/>
        <end position="262"/>
    </location>
</feature>
<keyword evidence="9 12" id="KW-0472">Membrane</keyword>